<protein>
    <submittedName>
        <fullName evidence="1">Uncharacterized protein</fullName>
    </submittedName>
</protein>
<dbReference type="Proteomes" id="UP000625804">
    <property type="component" value="Unassembled WGS sequence"/>
</dbReference>
<keyword evidence="2" id="KW-1185">Reference proteome</keyword>
<comment type="caution">
    <text evidence="1">The sequence shown here is derived from an EMBL/GenBank/DDBJ whole genome shotgun (WGS) entry which is preliminary data.</text>
</comment>
<accession>A0A8J8GJU1</accession>
<name>A0A8J8GJU1_9BACI</name>
<organism evidence="1 2">
    <name type="scientific">Calidifontibacillus erzurumensis</name>
    <dbReference type="NCBI Taxonomy" id="2741433"/>
    <lineage>
        <taxon>Bacteria</taxon>
        <taxon>Bacillati</taxon>
        <taxon>Bacillota</taxon>
        <taxon>Bacilli</taxon>
        <taxon>Bacillales</taxon>
        <taxon>Bacillaceae</taxon>
        <taxon>Calidifontibacillus/Schinkia group</taxon>
        <taxon>Calidifontibacillus</taxon>
    </lineage>
</organism>
<dbReference type="RefSeq" id="WP_173732300.1">
    <property type="nucleotide sequence ID" value="NZ_JABTTE010000028.1"/>
</dbReference>
<dbReference type="AlphaFoldDB" id="A0A8J8GJU1"/>
<gene>
    <name evidence="1" type="ORF">HR057_15240</name>
</gene>
<evidence type="ECO:0000313" key="1">
    <source>
        <dbReference type="EMBL" id="NSL53098.1"/>
    </source>
</evidence>
<reference evidence="1" key="1">
    <citation type="submission" date="2020-06" db="EMBL/GenBank/DDBJ databases">
        <title>A novel thermopfilic bacterium from Erzurum, Turkey.</title>
        <authorList>
            <person name="Adiguzel A."/>
            <person name="Ay H."/>
            <person name="Baltaci M.O."/>
        </authorList>
    </citation>
    <scope>NUCLEOTIDE SEQUENCE</scope>
    <source>
        <strain evidence="1">P2</strain>
    </source>
</reference>
<sequence length="98" mass="11636">MFYEIVFCFQLNREIAGNWERAGPKAENFKMQNQEFCSIKVEASYGAIGDEHLSEQPFRFFPAVFNYNQWKKSYLINKAFLIFKNFFRANISAFLPNK</sequence>
<dbReference type="EMBL" id="JABTTE010000028">
    <property type="protein sequence ID" value="NSL53098.1"/>
    <property type="molecule type" value="Genomic_DNA"/>
</dbReference>
<evidence type="ECO:0000313" key="2">
    <source>
        <dbReference type="Proteomes" id="UP000625804"/>
    </source>
</evidence>
<proteinExistence type="predicted"/>